<dbReference type="InterPro" id="IPR026954">
    <property type="entry name" value="PknH-like_Extracell"/>
</dbReference>
<evidence type="ECO:0000313" key="2">
    <source>
        <dbReference type="EMBL" id="BBX58340.1"/>
    </source>
</evidence>
<sequence>MTQVNNGKTSRWTFRDVSGTPPKISLQRDLADSVVVCQHVLSAVSNIVLDVNVCAPNVADQASEIADTMAAKVPT</sequence>
<dbReference type="EMBL" id="AP022572">
    <property type="protein sequence ID" value="BBX58340.1"/>
    <property type="molecule type" value="Genomic_DNA"/>
</dbReference>
<keyword evidence="3" id="KW-1185">Reference proteome</keyword>
<dbReference type="AlphaFoldDB" id="A0A7I7LFF4"/>
<gene>
    <name evidence="2" type="ORF">MSHO_36850</name>
</gene>
<evidence type="ECO:0000313" key="3">
    <source>
        <dbReference type="Proteomes" id="UP000467164"/>
    </source>
</evidence>
<proteinExistence type="predicted"/>
<organism evidence="2 3">
    <name type="scientific">Mycobacterium shottsii</name>
    <dbReference type="NCBI Taxonomy" id="133549"/>
    <lineage>
        <taxon>Bacteria</taxon>
        <taxon>Bacillati</taxon>
        <taxon>Actinomycetota</taxon>
        <taxon>Actinomycetes</taxon>
        <taxon>Mycobacteriales</taxon>
        <taxon>Mycobacteriaceae</taxon>
        <taxon>Mycobacterium</taxon>
        <taxon>Mycobacterium ulcerans group</taxon>
    </lineage>
</organism>
<accession>A0A7I7LFF4</accession>
<dbReference type="Gene3D" id="3.40.1000.70">
    <property type="entry name" value="PknH-like extracellular domain"/>
    <property type="match status" value="1"/>
</dbReference>
<dbReference type="Proteomes" id="UP000467164">
    <property type="component" value="Chromosome"/>
</dbReference>
<dbReference type="KEGG" id="msho:MSHO_36850"/>
<dbReference type="InterPro" id="IPR038232">
    <property type="entry name" value="PknH-like_Extracell_sf"/>
</dbReference>
<evidence type="ECO:0000259" key="1">
    <source>
        <dbReference type="Pfam" id="PF14032"/>
    </source>
</evidence>
<reference evidence="2 3" key="1">
    <citation type="journal article" date="2019" name="Emerg. Microbes Infect.">
        <title>Comprehensive subspecies identification of 175 nontuberculous mycobacteria species based on 7547 genomic profiles.</title>
        <authorList>
            <person name="Matsumoto Y."/>
            <person name="Kinjo T."/>
            <person name="Motooka D."/>
            <person name="Nabeya D."/>
            <person name="Jung N."/>
            <person name="Uechi K."/>
            <person name="Horii T."/>
            <person name="Iida T."/>
            <person name="Fujita J."/>
            <person name="Nakamura S."/>
        </authorList>
    </citation>
    <scope>NUCLEOTIDE SEQUENCE [LARGE SCALE GENOMIC DNA]</scope>
    <source>
        <strain evidence="2 3">JCM 12657</strain>
    </source>
</reference>
<feature type="domain" description="PknH-like extracellular" evidence="1">
    <location>
        <begin position="2"/>
        <end position="72"/>
    </location>
</feature>
<dbReference type="Pfam" id="PF14032">
    <property type="entry name" value="PknH_C"/>
    <property type="match status" value="1"/>
</dbReference>
<protein>
    <recommendedName>
        <fullName evidence="1">PknH-like extracellular domain-containing protein</fullName>
    </recommendedName>
</protein>
<name>A0A7I7LFF4_9MYCO</name>